<proteinExistence type="predicted"/>
<dbReference type="Proteomes" id="UP000026960">
    <property type="component" value="Chromosome 3"/>
</dbReference>
<evidence type="ECO:0000313" key="3">
    <source>
        <dbReference type="Proteomes" id="UP000026960"/>
    </source>
</evidence>
<dbReference type="AlphaFoldDB" id="A0A0D3FKH3"/>
<reference evidence="2" key="2">
    <citation type="submission" date="2015-03" db="UniProtKB">
        <authorList>
            <consortium name="EnsemblPlants"/>
        </authorList>
    </citation>
    <scope>IDENTIFICATION</scope>
</reference>
<dbReference type="Gramene" id="OBART03G23370.1">
    <property type="protein sequence ID" value="OBART03G23370.1"/>
    <property type="gene ID" value="OBART03G23370"/>
</dbReference>
<name>A0A0D3FKH3_9ORYZ</name>
<dbReference type="HOGENOM" id="CLU_1654836_0_0_1"/>
<accession>A0A0D3FKH3</accession>
<sequence>MLLRSCRRLRKGSYLSPTRRMDTPSSTHLDDSVSVNAITTSKKDISELGPPDQFYFLSSIRQTFGHVAAVVWQILHIDDWSKRKEMEKMKNRLHTVVDTIKTEAKEVQLMRFDAICIHGSDERSDTIDIDKEASSEQATTADGNLQYAGGEPAIDGASGH</sequence>
<reference evidence="2" key="1">
    <citation type="journal article" date="2009" name="Rice">
        <title>De Novo Next Generation Sequencing of Plant Genomes.</title>
        <authorList>
            <person name="Rounsley S."/>
            <person name="Marri P.R."/>
            <person name="Yu Y."/>
            <person name="He R."/>
            <person name="Sisneros N."/>
            <person name="Goicoechea J.L."/>
            <person name="Lee S.J."/>
            <person name="Angelova A."/>
            <person name="Kudrna D."/>
            <person name="Luo M."/>
            <person name="Affourtit J."/>
            <person name="Desany B."/>
            <person name="Knight J."/>
            <person name="Niazi F."/>
            <person name="Egholm M."/>
            <person name="Wing R.A."/>
        </authorList>
    </citation>
    <scope>NUCLEOTIDE SEQUENCE [LARGE SCALE GENOMIC DNA]</scope>
    <source>
        <strain evidence="2">cv. IRGC 105608</strain>
    </source>
</reference>
<organism evidence="2">
    <name type="scientific">Oryza barthii</name>
    <dbReference type="NCBI Taxonomy" id="65489"/>
    <lineage>
        <taxon>Eukaryota</taxon>
        <taxon>Viridiplantae</taxon>
        <taxon>Streptophyta</taxon>
        <taxon>Embryophyta</taxon>
        <taxon>Tracheophyta</taxon>
        <taxon>Spermatophyta</taxon>
        <taxon>Magnoliopsida</taxon>
        <taxon>Liliopsida</taxon>
        <taxon>Poales</taxon>
        <taxon>Poaceae</taxon>
        <taxon>BOP clade</taxon>
        <taxon>Oryzoideae</taxon>
        <taxon>Oryzeae</taxon>
        <taxon>Oryzinae</taxon>
        <taxon>Oryza</taxon>
    </lineage>
</organism>
<protein>
    <submittedName>
        <fullName evidence="2">Uncharacterized protein</fullName>
    </submittedName>
</protein>
<evidence type="ECO:0000313" key="2">
    <source>
        <dbReference type="EnsemblPlants" id="OBART03G23370.1"/>
    </source>
</evidence>
<feature type="region of interest" description="Disordered" evidence="1">
    <location>
        <begin position="135"/>
        <end position="160"/>
    </location>
</feature>
<dbReference type="EnsemblPlants" id="OBART03G23370.1">
    <property type="protein sequence ID" value="OBART03G23370.1"/>
    <property type="gene ID" value="OBART03G23370"/>
</dbReference>
<dbReference type="PaxDb" id="65489-OBART03G23370.1"/>
<keyword evidence="3" id="KW-1185">Reference proteome</keyword>
<evidence type="ECO:0000256" key="1">
    <source>
        <dbReference type="SAM" id="MobiDB-lite"/>
    </source>
</evidence>